<dbReference type="InterPro" id="IPR050136">
    <property type="entry name" value="FA_oxidation_alpha_subunit"/>
</dbReference>
<evidence type="ECO:0000256" key="5">
    <source>
        <dbReference type="ARBA" id="ARBA00022832"/>
    </source>
</evidence>
<keyword evidence="7" id="KW-0560">Oxidoreductase</keyword>
<evidence type="ECO:0000256" key="6">
    <source>
        <dbReference type="ARBA" id="ARBA00022963"/>
    </source>
</evidence>
<evidence type="ECO:0000256" key="10">
    <source>
        <dbReference type="ARBA" id="ARBA00023239"/>
    </source>
</evidence>
<evidence type="ECO:0000256" key="2">
    <source>
        <dbReference type="ARBA" id="ARBA00007005"/>
    </source>
</evidence>
<keyword evidence="6" id="KW-0442">Lipid degradation</keyword>
<keyword evidence="9" id="KW-0443">Lipid metabolism</keyword>
<protein>
    <recommendedName>
        <fullName evidence="4">enoyl-CoA hydratase</fullName>
        <ecNumber evidence="4">4.2.1.17</ecNumber>
    </recommendedName>
</protein>
<dbReference type="KEGG" id="rid:RIdsm_01883"/>
<feature type="domain" description="3-hydroxyacyl-CoA dehydrogenase NAD binding" evidence="16">
    <location>
        <begin position="320"/>
        <end position="494"/>
    </location>
</feature>
<evidence type="ECO:0000313" key="17">
    <source>
        <dbReference type="EMBL" id="KRS18978.1"/>
    </source>
</evidence>
<evidence type="ECO:0000259" key="16">
    <source>
        <dbReference type="Pfam" id="PF02737"/>
    </source>
</evidence>
<dbReference type="GO" id="GO:0004300">
    <property type="term" value="F:enoyl-CoA hydratase activity"/>
    <property type="evidence" value="ECO:0007669"/>
    <property type="project" value="UniProtKB-EC"/>
</dbReference>
<reference evidence="18 20" key="2">
    <citation type="submission" date="2018-08" db="EMBL/GenBank/DDBJ databases">
        <title>Genetic Globetrotter - A new plasmid hitch-hiking vast phylogenetic and geographic distances.</title>
        <authorList>
            <person name="Vollmers J."/>
            <person name="Petersen J."/>
        </authorList>
    </citation>
    <scope>NUCLEOTIDE SEQUENCE [LARGE SCALE GENOMIC DNA]</scope>
    <source>
        <strain evidence="18 20">DSM 26383</strain>
    </source>
</reference>
<dbReference type="InterPro" id="IPR006180">
    <property type="entry name" value="3-OHacyl-CoA_DH_CS"/>
</dbReference>
<dbReference type="PROSITE" id="PS00067">
    <property type="entry name" value="3HCDH"/>
    <property type="match status" value="1"/>
</dbReference>
<dbReference type="PATRIC" id="fig|540747.5.peg.2515"/>
<dbReference type="PANTHER" id="PTHR43612:SF3">
    <property type="entry name" value="TRIFUNCTIONAL ENZYME SUBUNIT ALPHA, MITOCHONDRIAL"/>
    <property type="match status" value="1"/>
</dbReference>
<evidence type="ECO:0000256" key="14">
    <source>
        <dbReference type="SAM" id="MobiDB-lite"/>
    </source>
</evidence>
<dbReference type="CDD" id="cd06558">
    <property type="entry name" value="crotonase-like"/>
    <property type="match status" value="1"/>
</dbReference>
<dbReference type="SUPFAM" id="SSF51735">
    <property type="entry name" value="NAD(P)-binding Rossmann-fold domains"/>
    <property type="match status" value="1"/>
</dbReference>
<dbReference type="AlphaFoldDB" id="A0A0T5PCJ5"/>
<dbReference type="Gene3D" id="1.10.1040.50">
    <property type="match status" value="1"/>
</dbReference>
<evidence type="ECO:0000313" key="19">
    <source>
        <dbReference type="Proteomes" id="UP000051401"/>
    </source>
</evidence>
<proteinExistence type="inferred from homology"/>
<keyword evidence="8" id="KW-0520">NAD</keyword>
<keyword evidence="19" id="KW-1185">Reference proteome</keyword>
<comment type="pathway">
    <text evidence="1">Lipid metabolism; fatty acid beta-oxidation.</text>
</comment>
<dbReference type="GO" id="GO:0016509">
    <property type="term" value="F:long-chain (3S)-3-hydroxyacyl-CoA dehydrogenase (NAD+) activity"/>
    <property type="evidence" value="ECO:0007669"/>
    <property type="project" value="TreeGrafter"/>
</dbReference>
<evidence type="ECO:0000256" key="12">
    <source>
        <dbReference type="ARBA" id="ARBA00049556"/>
    </source>
</evidence>
<evidence type="ECO:0000256" key="3">
    <source>
        <dbReference type="ARBA" id="ARBA00008750"/>
    </source>
</evidence>
<accession>A0A0T5PCJ5</accession>
<comment type="catalytic activity">
    <reaction evidence="12">
        <text>a (3S)-3-hydroxyacyl-CoA + NAD(+) = a 3-oxoacyl-CoA + NADH + H(+)</text>
        <dbReference type="Rhea" id="RHEA:22432"/>
        <dbReference type="ChEBI" id="CHEBI:15378"/>
        <dbReference type="ChEBI" id="CHEBI:57318"/>
        <dbReference type="ChEBI" id="CHEBI:57540"/>
        <dbReference type="ChEBI" id="CHEBI:57945"/>
        <dbReference type="ChEBI" id="CHEBI:90726"/>
        <dbReference type="EC" id="1.1.1.35"/>
    </reaction>
</comment>
<dbReference type="InterPro" id="IPR029045">
    <property type="entry name" value="ClpP/crotonase-like_dom_sf"/>
</dbReference>
<dbReference type="Proteomes" id="UP000051401">
    <property type="component" value="Unassembled WGS sequence"/>
</dbReference>
<feature type="region of interest" description="Disordered" evidence="14">
    <location>
        <begin position="1"/>
        <end position="21"/>
    </location>
</feature>
<evidence type="ECO:0000256" key="9">
    <source>
        <dbReference type="ARBA" id="ARBA00023098"/>
    </source>
</evidence>
<feature type="compositionally biased region" description="Acidic residues" evidence="14">
    <location>
        <begin position="591"/>
        <end position="602"/>
    </location>
</feature>
<keyword evidence="11" id="KW-0511">Multifunctional enzyme</keyword>
<dbReference type="STRING" id="540747.SAMN04488031_103296"/>
<dbReference type="InterPro" id="IPR036291">
    <property type="entry name" value="NAD(P)-bd_dom_sf"/>
</dbReference>
<reference evidence="17 19" key="1">
    <citation type="submission" date="2015-04" db="EMBL/GenBank/DDBJ databases">
        <title>The draft genome sequence of Roseovarius indicus B108T.</title>
        <authorList>
            <person name="Li G."/>
            <person name="Lai Q."/>
            <person name="Shao Z."/>
            <person name="Yan P."/>
        </authorList>
    </citation>
    <scope>NUCLEOTIDE SEQUENCE [LARGE SCALE GENOMIC DNA]</scope>
    <source>
        <strain evidence="17 19">B108</strain>
    </source>
</reference>
<organism evidence="17 19">
    <name type="scientific">Roseovarius indicus</name>
    <dbReference type="NCBI Taxonomy" id="540747"/>
    <lineage>
        <taxon>Bacteria</taxon>
        <taxon>Pseudomonadati</taxon>
        <taxon>Pseudomonadota</taxon>
        <taxon>Alphaproteobacteria</taxon>
        <taxon>Rhodobacterales</taxon>
        <taxon>Roseobacteraceae</taxon>
        <taxon>Roseovarius</taxon>
    </lineage>
</organism>
<dbReference type="Proteomes" id="UP000325785">
    <property type="component" value="Chromosome"/>
</dbReference>
<comment type="similarity">
    <text evidence="2">In the central section; belongs to the 3-hydroxyacyl-CoA dehydrogenase family.</text>
</comment>
<dbReference type="GO" id="GO:0006635">
    <property type="term" value="P:fatty acid beta-oxidation"/>
    <property type="evidence" value="ECO:0007669"/>
    <property type="project" value="UniProtKB-UniPathway"/>
</dbReference>
<evidence type="ECO:0000313" key="18">
    <source>
        <dbReference type="EMBL" id="QEW26089.1"/>
    </source>
</evidence>
<dbReference type="Gene3D" id="3.90.226.10">
    <property type="entry name" value="2-enoyl-CoA Hydratase, Chain A, domain 1"/>
    <property type="match status" value="1"/>
</dbReference>
<evidence type="ECO:0000256" key="1">
    <source>
        <dbReference type="ARBA" id="ARBA00005005"/>
    </source>
</evidence>
<name>A0A0T5PCJ5_9RHOB</name>
<dbReference type="InterPro" id="IPR001753">
    <property type="entry name" value="Enoyl-CoA_hydra/iso"/>
</dbReference>
<gene>
    <name evidence="18" type="primary">fadJ_1</name>
    <name evidence="18" type="ORF">RIdsm_01883</name>
    <name evidence="17" type="ORF">XM52_04705</name>
</gene>
<dbReference type="RefSeq" id="WP_057813782.1">
    <property type="nucleotide sequence ID" value="NZ_CP031598.1"/>
</dbReference>
<evidence type="ECO:0000256" key="13">
    <source>
        <dbReference type="RuleBase" id="RU003707"/>
    </source>
</evidence>
<dbReference type="SUPFAM" id="SSF52096">
    <property type="entry name" value="ClpP/crotonase"/>
    <property type="match status" value="1"/>
</dbReference>
<dbReference type="Pfam" id="PF02737">
    <property type="entry name" value="3HCDH_N"/>
    <property type="match status" value="1"/>
</dbReference>
<dbReference type="EC" id="4.2.1.17" evidence="4"/>
<dbReference type="InterPro" id="IPR008927">
    <property type="entry name" value="6-PGluconate_DH-like_C_sf"/>
</dbReference>
<evidence type="ECO:0000313" key="20">
    <source>
        <dbReference type="Proteomes" id="UP000325785"/>
    </source>
</evidence>
<dbReference type="PANTHER" id="PTHR43612">
    <property type="entry name" value="TRIFUNCTIONAL ENZYME SUBUNIT ALPHA"/>
    <property type="match status" value="1"/>
</dbReference>
<keyword evidence="5" id="KW-0276">Fatty acid metabolism</keyword>
<keyword evidence="10" id="KW-0456">Lyase</keyword>
<comment type="similarity">
    <text evidence="13">Belongs to the enoyl-CoA hydratase/isomerase family.</text>
</comment>
<dbReference type="OrthoDB" id="9771883at2"/>
<dbReference type="InterPro" id="IPR018376">
    <property type="entry name" value="Enoyl-CoA_hyd/isom_CS"/>
</dbReference>
<dbReference type="InterPro" id="IPR006108">
    <property type="entry name" value="3HC_DH_C"/>
</dbReference>
<evidence type="ECO:0000256" key="4">
    <source>
        <dbReference type="ARBA" id="ARBA00012076"/>
    </source>
</evidence>
<dbReference type="UniPathway" id="UPA00659"/>
<evidence type="ECO:0000256" key="8">
    <source>
        <dbReference type="ARBA" id="ARBA00023027"/>
    </source>
</evidence>
<sequence>MTDDVLDQITPDEVTDAPAAPDARHWRKELRGDQIVLWLDCADTGTNVISEEVLRELDTLLDDAKAATPKALVIRSAKPGGFAAGADIDGFADLRGDDAVEMLQQGHAVLDKLADLPFPTVAVVHGATLGGGFELALACDYRIGIEGVKLGFPEIQLGLHPGLGGTFRLTSLIDPTEAMQMMLTGKTAHDRKAKKLGILDALVPERHVAAATDAAASGKMERDHGGFRASALRTGVARNLAATRMRAESEKKAPRAHFPAPFALIDLWEDHGDDPAEMQKAEIASFAELLNSPTAQNLIRVFFLRRNLKAAGKGDDGIAHVHVIGAGAMGAEIAAWSAMQGKRVTIEDVKLDPLGATIRRATKIYEKKHLKSIEKRDALDRLMPDPQGLGRARADLVIEAAPEKLELKEKIYASLADVMKPGAILATNTSSLKLADLVSAAPDAKRFAGLHFFNPVSQMPLVEVVSHKKASADTLDRLAAFTTGVDRLPARVKDYPGFLVNRVLAPYLMEAMVMLDEGYSKEEIDRAALTFGMPMGPVTLADQVGLDICLEVANSMQNGLETPVADTPAWLPEKVEKGETGKKAGKGLYDYDSETPPDTPADDPDQAIIDRLILPMCNAAIECLRKGVAPDADTIDGAVIFGTGWAPFRGGPLHYAKTRRDVPKTLEQLADRHGPRFTPDPGWGDLV</sequence>
<dbReference type="SUPFAM" id="SSF48179">
    <property type="entry name" value="6-phosphogluconate dehydrogenase C-terminal domain-like"/>
    <property type="match status" value="2"/>
</dbReference>
<feature type="region of interest" description="Disordered" evidence="14">
    <location>
        <begin position="581"/>
        <end position="602"/>
    </location>
</feature>
<dbReference type="PROSITE" id="PS00166">
    <property type="entry name" value="ENOYL_COA_HYDRATASE"/>
    <property type="match status" value="1"/>
</dbReference>
<dbReference type="Gene3D" id="3.40.50.720">
    <property type="entry name" value="NAD(P)-binding Rossmann-like Domain"/>
    <property type="match status" value="1"/>
</dbReference>
<dbReference type="Pfam" id="PF00725">
    <property type="entry name" value="3HCDH"/>
    <property type="match status" value="1"/>
</dbReference>
<evidence type="ECO:0000259" key="15">
    <source>
        <dbReference type="Pfam" id="PF00725"/>
    </source>
</evidence>
<evidence type="ECO:0000256" key="11">
    <source>
        <dbReference type="ARBA" id="ARBA00023268"/>
    </source>
</evidence>
<comment type="similarity">
    <text evidence="3">In the N-terminal section; belongs to the enoyl-CoA hydratase/isomerase family.</text>
</comment>
<dbReference type="EMBL" id="CP031598">
    <property type="protein sequence ID" value="QEW26089.1"/>
    <property type="molecule type" value="Genomic_DNA"/>
</dbReference>
<dbReference type="GO" id="GO:0070403">
    <property type="term" value="F:NAD+ binding"/>
    <property type="evidence" value="ECO:0007669"/>
    <property type="project" value="InterPro"/>
</dbReference>
<dbReference type="EMBL" id="LAXI01000002">
    <property type="protein sequence ID" value="KRS18978.1"/>
    <property type="molecule type" value="Genomic_DNA"/>
</dbReference>
<dbReference type="InterPro" id="IPR006176">
    <property type="entry name" value="3-OHacyl-CoA_DH_NAD-bd"/>
</dbReference>
<feature type="domain" description="3-hydroxyacyl-CoA dehydrogenase C-terminal" evidence="15">
    <location>
        <begin position="497"/>
        <end position="591"/>
    </location>
</feature>
<evidence type="ECO:0000256" key="7">
    <source>
        <dbReference type="ARBA" id="ARBA00023002"/>
    </source>
</evidence>
<dbReference type="Pfam" id="PF00378">
    <property type="entry name" value="ECH_1"/>
    <property type="match status" value="1"/>
</dbReference>